<evidence type="ECO:0000256" key="1">
    <source>
        <dbReference type="SAM" id="Phobius"/>
    </source>
</evidence>
<accession>A0ABQ5QLJ7</accession>
<sequence length="228" mass="25195">MNLENLRTPLLAFSIVATILAAISTGLYTYFGHIIAIKKEQTEARSGTIESITSKKSDSIIYPQLEIGNSGSFISNGVPDGVLFRWKSDNSPLIKIIIVNNNILLSTTVRAKNGDIIAEIIDNEWKTSPILAYDRNYSNNAFEVKDSKGDIVFQVKIKDKRAQILGKFYSKTGFGWLFYQLPASEGGGGSLIPIPPEAPEPKLQITPMFQYPSNKYLSVLANSERTNS</sequence>
<name>A0ABQ5QLJ7_9BACT</name>
<dbReference type="EMBL" id="BSDE01000012">
    <property type="protein sequence ID" value="GLH75071.1"/>
    <property type="molecule type" value="Genomic_DNA"/>
</dbReference>
<proteinExistence type="predicted"/>
<comment type="caution">
    <text evidence="2">The sequence shown here is derived from an EMBL/GenBank/DDBJ whole genome shotgun (WGS) entry which is preliminary data.</text>
</comment>
<feature type="transmembrane region" description="Helical" evidence="1">
    <location>
        <begin position="12"/>
        <end position="31"/>
    </location>
</feature>
<reference evidence="2 3" key="1">
    <citation type="journal article" date="2023" name="Antonie Van Leeuwenhoek">
        <title>Mesoterricola silvestris gen. nov., sp. nov., Mesoterricola sediminis sp. nov., Geothrix oryzae sp. nov., Geothrix edaphica sp. nov., Geothrix rubra sp. nov., and Geothrix limicola sp. nov., six novel members of Acidobacteriota isolated from soils.</title>
        <authorList>
            <person name="Itoh H."/>
            <person name="Sugisawa Y."/>
            <person name="Mise K."/>
            <person name="Xu Z."/>
            <person name="Kuniyasu M."/>
            <person name="Ushijima N."/>
            <person name="Kawano K."/>
            <person name="Kobayashi E."/>
            <person name="Shiratori Y."/>
            <person name="Masuda Y."/>
            <person name="Senoo K."/>
        </authorList>
    </citation>
    <scope>NUCLEOTIDE SEQUENCE [LARGE SCALE GENOMIC DNA]</scope>
    <source>
        <strain evidence="2 3">Red804</strain>
    </source>
</reference>
<keyword evidence="3" id="KW-1185">Reference proteome</keyword>
<keyword evidence="1" id="KW-1133">Transmembrane helix</keyword>
<keyword evidence="1" id="KW-0812">Transmembrane</keyword>
<evidence type="ECO:0000313" key="3">
    <source>
        <dbReference type="Proteomes" id="UP001165069"/>
    </source>
</evidence>
<evidence type="ECO:0000313" key="2">
    <source>
        <dbReference type="EMBL" id="GLH75071.1"/>
    </source>
</evidence>
<dbReference type="RefSeq" id="WP_285578091.1">
    <property type="nucleotide sequence ID" value="NZ_BSDE01000012.1"/>
</dbReference>
<protein>
    <submittedName>
        <fullName evidence="2">Uncharacterized protein</fullName>
    </submittedName>
</protein>
<organism evidence="2 3">
    <name type="scientific">Geothrix limicola</name>
    <dbReference type="NCBI Taxonomy" id="2927978"/>
    <lineage>
        <taxon>Bacteria</taxon>
        <taxon>Pseudomonadati</taxon>
        <taxon>Acidobacteriota</taxon>
        <taxon>Holophagae</taxon>
        <taxon>Holophagales</taxon>
        <taxon>Holophagaceae</taxon>
        <taxon>Geothrix</taxon>
    </lineage>
</organism>
<dbReference type="Proteomes" id="UP001165069">
    <property type="component" value="Unassembled WGS sequence"/>
</dbReference>
<keyword evidence="1" id="KW-0472">Membrane</keyword>
<gene>
    <name evidence="2" type="ORF">GETHLI_35740</name>
</gene>